<accession>A0A1H5S0R1</accession>
<organism evidence="2 3">
    <name type="scientific">Halpernia humi</name>
    <dbReference type="NCBI Taxonomy" id="493375"/>
    <lineage>
        <taxon>Bacteria</taxon>
        <taxon>Pseudomonadati</taxon>
        <taxon>Bacteroidota</taxon>
        <taxon>Flavobacteriia</taxon>
        <taxon>Flavobacteriales</taxon>
        <taxon>Weeksellaceae</taxon>
        <taxon>Chryseobacterium group</taxon>
        <taxon>Halpernia</taxon>
    </lineage>
</organism>
<dbReference type="PROSITE" id="PS51257">
    <property type="entry name" value="PROKAR_LIPOPROTEIN"/>
    <property type="match status" value="1"/>
</dbReference>
<sequence>MKNFILPLAFSISLSLISCGSKSPELQKLEARQEVLKQNQKLNELKIDLEKERINNENLKAEAEKYNKKAERNVSDFSTDNKPGTIASSAADAKKVLRNAEKVNEKLSKSNQKMSKIQSKIDDIKSDLDDLQKKINFVNNTDENKN</sequence>
<evidence type="ECO:0008006" key="4">
    <source>
        <dbReference type="Google" id="ProtNLM"/>
    </source>
</evidence>
<evidence type="ECO:0000256" key="1">
    <source>
        <dbReference type="SAM" id="Coils"/>
    </source>
</evidence>
<reference evidence="3" key="1">
    <citation type="submission" date="2016-10" db="EMBL/GenBank/DDBJ databases">
        <authorList>
            <person name="Varghese N."/>
            <person name="Submissions S."/>
        </authorList>
    </citation>
    <scope>NUCLEOTIDE SEQUENCE [LARGE SCALE GENOMIC DNA]</scope>
    <source>
        <strain evidence="3">DSM 21580</strain>
    </source>
</reference>
<dbReference type="Proteomes" id="UP000236738">
    <property type="component" value="Unassembled WGS sequence"/>
</dbReference>
<gene>
    <name evidence="2" type="ORF">SAMN05421847_0012</name>
</gene>
<proteinExistence type="predicted"/>
<dbReference type="OrthoDB" id="799450at2"/>
<dbReference type="AlphaFoldDB" id="A0A1H5S0R1"/>
<protein>
    <recommendedName>
        <fullName evidence="4">SlyB protein</fullName>
    </recommendedName>
</protein>
<keyword evidence="1" id="KW-0175">Coiled coil</keyword>
<dbReference type="EMBL" id="FNUS01000001">
    <property type="protein sequence ID" value="SEF44186.1"/>
    <property type="molecule type" value="Genomic_DNA"/>
</dbReference>
<feature type="coiled-coil region" evidence="1">
    <location>
        <begin position="28"/>
        <end position="141"/>
    </location>
</feature>
<evidence type="ECO:0000313" key="3">
    <source>
        <dbReference type="Proteomes" id="UP000236738"/>
    </source>
</evidence>
<evidence type="ECO:0000313" key="2">
    <source>
        <dbReference type="EMBL" id="SEF44186.1"/>
    </source>
</evidence>
<keyword evidence="3" id="KW-1185">Reference proteome</keyword>
<name>A0A1H5S0R1_9FLAO</name>
<dbReference type="RefSeq" id="WP_103912089.1">
    <property type="nucleotide sequence ID" value="NZ_FNUS01000001.1"/>
</dbReference>